<evidence type="ECO:0000256" key="8">
    <source>
        <dbReference type="ARBA" id="ARBA00022786"/>
    </source>
</evidence>
<evidence type="ECO:0000256" key="12">
    <source>
        <dbReference type="SAM" id="MobiDB-lite"/>
    </source>
</evidence>
<evidence type="ECO:0000259" key="14">
    <source>
        <dbReference type="PROSITE" id="PS50908"/>
    </source>
</evidence>
<keyword evidence="5" id="KW-0479">Metal-binding</keyword>
<dbReference type="EMBL" id="LFZO01000083">
    <property type="protein sequence ID" value="KXT14440.1"/>
    <property type="molecule type" value="Genomic_DNA"/>
</dbReference>
<evidence type="ECO:0000256" key="6">
    <source>
        <dbReference type="ARBA" id="ARBA00022737"/>
    </source>
</evidence>
<proteinExistence type="inferred from homology"/>
<feature type="region of interest" description="Disordered" evidence="12">
    <location>
        <begin position="538"/>
        <end position="652"/>
    </location>
</feature>
<dbReference type="SMART" id="SM00591">
    <property type="entry name" value="RWD"/>
    <property type="match status" value="1"/>
</dbReference>
<dbReference type="EC" id="2.3.2.31" evidence="3"/>
<keyword evidence="7 11" id="KW-0863">Zinc-finger</keyword>
<dbReference type="Pfam" id="PF22191">
    <property type="entry name" value="IBR_1"/>
    <property type="match status" value="1"/>
</dbReference>
<dbReference type="SUPFAM" id="SSF54495">
    <property type="entry name" value="UBC-like"/>
    <property type="match status" value="1"/>
</dbReference>
<dbReference type="CDD" id="cd23820">
    <property type="entry name" value="RWD_RNF14"/>
    <property type="match status" value="1"/>
</dbReference>
<dbReference type="SMART" id="SM00647">
    <property type="entry name" value="IBR"/>
    <property type="match status" value="2"/>
</dbReference>
<dbReference type="InterPro" id="IPR002867">
    <property type="entry name" value="IBR_dom"/>
</dbReference>
<dbReference type="PROSITE" id="PS51873">
    <property type="entry name" value="TRIAD"/>
    <property type="match status" value="1"/>
</dbReference>
<comment type="pathway">
    <text evidence="2">Protein modification; protein ubiquitination.</text>
</comment>
<dbReference type="InterPro" id="IPR047548">
    <property type="entry name" value="Rcat_RBR_RNF14"/>
</dbReference>
<dbReference type="SUPFAM" id="SSF57850">
    <property type="entry name" value="RING/U-box"/>
    <property type="match status" value="2"/>
</dbReference>
<evidence type="ECO:0000313" key="16">
    <source>
        <dbReference type="EMBL" id="KXT14440.1"/>
    </source>
</evidence>
<evidence type="ECO:0000256" key="5">
    <source>
        <dbReference type="ARBA" id="ARBA00022723"/>
    </source>
</evidence>
<dbReference type="InterPro" id="IPR044066">
    <property type="entry name" value="TRIAD_supradom"/>
</dbReference>
<dbReference type="Pfam" id="PF01485">
    <property type="entry name" value="IBR"/>
    <property type="match status" value="1"/>
</dbReference>
<sequence length="652" mass="72933">MDPVEDERTEEIDALTAIFPELTFDANDRFSATLDLPVAPAEPLLVRFIPSHDSNDSPGSCALAEKNANAHVEHDVRLSYLPPLRLHVKLPPNYPSDAPPKVELRTGLDWLPNEKIEELKAHAAKLWEEYGQCQILYTFIDHLQQAAERGFDLDLSSEGLLVLSDTLEPTLVEFGRLKKREMFEAGHYDCGICLEPKTGAACHEMDDCGHIFCKECLQDTYDNAITEGNVAAVRCLDPSCGKATGRKTKKQSPIHPRELLAIGVEEAMVRRYVDMKRKKLIEADKNTVYCPRQWCQAPAKSDTYPTIPADLTAYVFIEPDQDGQDGTIPTTPNDAKNAAKSPPDPSDRLAICEKCSFAFCKVCYKGWHGQFARCYPRDPNELSAEEKASYEYIQANTSPCANCNAPVQKTMGCNHMNCFNCRAHFCYLCGSWLDPNDPYKHFNTPGKPCYQRLWELEEGDEGQGPEDGRGFGGGRGWEQLAIEAARNAEEAEVEEVARNAQAEENARAAQGRHDPPPAPNQQIPIVAQMDRLGLDHDRRNIDLGFEDDSSEEDEHPPAPVAPAPQRGGRRQRNPFPARPPADGVAAAVRNHERAGRRQRGPAANAGDGRNEMNDRQQEQLQRFLELARNDEEDGWDSDDLGDDEEFVIRDRR</sequence>
<dbReference type="STRING" id="113226.A0A139IIB0"/>
<comment type="similarity">
    <text evidence="10">Belongs to the RBR family. RNF14 subfamily.</text>
</comment>
<dbReference type="GO" id="GO:0061630">
    <property type="term" value="F:ubiquitin protein ligase activity"/>
    <property type="evidence" value="ECO:0007669"/>
    <property type="project" value="UniProtKB-EC"/>
</dbReference>
<dbReference type="CDD" id="cd20354">
    <property type="entry name" value="Rcat_RBR_RNF14"/>
    <property type="match status" value="1"/>
</dbReference>
<evidence type="ECO:0000256" key="7">
    <source>
        <dbReference type="ARBA" id="ARBA00022771"/>
    </source>
</evidence>
<protein>
    <recommendedName>
        <fullName evidence="3">RBR-type E3 ubiquitin transferase</fullName>
        <ecNumber evidence="3">2.3.2.31</ecNumber>
    </recommendedName>
</protein>
<keyword evidence="17" id="KW-1185">Reference proteome</keyword>
<feature type="compositionally biased region" description="Acidic residues" evidence="12">
    <location>
        <begin position="630"/>
        <end position="645"/>
    </location>
</feature>
<dbReference type="Gene3D" id="1.20.120.1750">
    <property type="match status" value="1"/>
</dbReference>
<dbReference type="GO" id="GO:0016567">
    <property type="term" value="P:protein ubiquitination"/>
    <property type="evidence" value="ECO:0007669"/>
    <property type="project" value="InterPro"/>
</dbReference>
<name>A0A139IIB0_9PEZI</name>
<dbReference type="Pfam" id="PF05773">
    <property type="entry name" value="RWD"/>
    <property type="match status" value="1"/>
</dbReference>
<dbReference type="InterPro" id="IPR013083">
    <property type="entry name" value="Znf_RING/FYVE/PHD"/>
</dbReference>
<feature type="compositionally biased region" description="Low complexity" evidence="12">
    <location>
        <begin position="498"/>
        <end position="509"/>
    </location>
</feature>
<dbReference type="OrthoDB" id="1431934at2759"/>
<dbReference type="InterPro" id="IPR001841">
    <property type="entry name" value="Znf_RING"/>
</dbReference>
<dbReference type="AlphaFoldDB" id="A0A139IIB0"/>
<comment type="catalytic activity">
    <reaction evidence="1">
        <text>[E2 ubiquitin-conjugating enzyme]-S-ubiquitinyl-L-cysteine + [acceptor protein]-L-lysine = [E2 ubiquitin-conjugating enzyme]-L-cysteine + [acceptor protein]-N(6)-ubiquitinyl-L-lysine.</text>
        <dbReference type="EC" id="2.3.2.31"/>
    </reaction>
</comment>
<dbReference type="Proteomes" id="UP000073492">
    <property type="component" value="Unassembled WGS sequence"/>
</dbReference>
<dbReference type="FunFam" id="3.30.40.10:FF:000416">
    <property type="entry name" value="RBR-type E3 ubiquitin transferase"/>
    <property type="match status" value="1"/>
</dbReference>
<feature type="domain" description="RWD" evidence="14">
    <location>
        <begin position="10"/>
        <end position="150"/>
    </location>
</feature>
<evidence type="ECO:0000256" key="2">
    <source>
        <dbReference type="ARBA" id="ARBA00004906"/>
    </source>
</evidence>
<dbReference type="InterPro" id="IPR031127">
    <property type="entry name" value="E3_UB_ligase_RBR"/>
</dbReference>
<dbReference type="PROSITE" id="PS00518">
    <property type="entry name" value="ZF_RING_1"/>
    <property type="match status" value="1"/>
</dbReference>
<dbReference type="Gene3D" id="3.10.110.10">
    <property type="entry name" value="Ubiquitin Conjugating Enzyme"/>
    <property type="match status" value="1"/>
</dbReference>
<dbReference type="InterPro" id="IPR006575">
    <property type="entry name" value="RWD_dom"/>
</dbReference>
<evidence type="ECO:0000256" key="9">
    <source>
        <dbReference type="ARBA" id="ARBA00022833"/>
    </source>
</evidence>
<dbReference type="PROSITE" id="PS50908">
    <property type="entry name" value="RWD"/>
    <property type="match status" value="1"/>
</dbReference>
<reference evidence="16 17" key="1">
    <citation type="submission" date="2015-07" db="EMBL/GenBank/DDBJ databases">
        <title>Comparative genomics of the Sigatoka disease complex on banana suggests a link between parallel evolutionary changes in Pseudocercospora fijiensis and Pseudocercospora eumusae and increased virulence on the banana host.</title>
        <authorList>
            <person name="Chang T.-C."/>
            <person name="Salvucci A."/>
            <person name="Crous P.W."/>
            <person name="Stergiopoulos I."/>
        </authorList>
    </citation>
    <scope>NUCLEOTIDE SEQUENCE [LARGE SCALE GENOMIC DNA]</scope>
    <source>
        <strain evidence="16 17">CBS 116634</strain>
    </source>
</reference>
<dbReference type="PANTHER" id="PTHR11685">
    <property type="entry name" value="RBR FAMILY RING FINGER AND IBR DOMAIN-CONTAINING"/>
    <property type="match status" value="1"/>
</dbReference>
<accession>A0A139IIB0</accession>
<dbReference type="InterPro" id="IPR017907">
    <property type="entry name" value="Znf_RING_CS"/>
</dbReference>
<keyword evidence="4" id="KW-0808">Transferase</keyword>
<dbReference type="PROSITE" id="PS50089">
    <property type="entry name" value="ZF_RING_2"/>
    <property type="match status" value="1"/>
</dbReference>
<evidence type="ECO:0000259" key="13">
    <source>
        <dbReference type="PROSITE" id="PS50089"/>
    </source>
</evidence>
<keyword evidence="9" id="KW-0862">Zinc</keyword>
<dbReference type="InterPro" id="IPR016135">
    <property type="entry name" value="UBQ-conjugating_enzyme/RWD"/>
</dbReference>
<evidence type="ECO:0000256" key="3">
    <source>
        <dbReference type="ARBA" id="ARBA00012251"/>
    </source>
</evidence>
<evidence type="ECO:0000313" key="17">
    <source>
        <dbReference type="Proteomes" id="UP000073492"/>
    </source>
</evidence>
<feature type="compositionally biased region" description="Basic and acidic residues" evidence="12">
    <location>
        <begin position="608"/>
        <end position="617"/>
    </location>
</feature>
<evidence type="ECO:0000259" key="15">
    <source>
        <dbReference type="PROSITE" id="PS51873"/>
    </source>
</evidence>
<feature type="region of interest" description="Disordered" evidence="12">
    <location>
        <begin position="322"/>
        <end position="342"/>
    </location>
</feature>
<evidence type="ECO:0000256" key="10">
    <source>
        <dbReference type="ARBA" id="ARBA00044508"/>
    </source>
</evidence>
<feature type="domain" description="RING-type" evidence="13">
    <location>
        <begin position="190"/>
        <end position="235"/>
    </location>
</feature>
<keyword evidence="8" id="KW-0833">Ubl conjugation pathway</keyword>
<evidence type="ECO:0000256" key="4">
    <source>
        <dbReference type="ARBA" id="ARBA00022679"/>
    </source>
</evidence>
<feature type="domain" description="RING-type" evidence="15">
    <location>
        <begin position="186"/>
        <end position="453"/>
    </location>
</feature>
<dbReference type="Gene3D" id="3.30.40.10">
    <property type="entry name" value="Zinc/RING finger domain, C3HC4 (zinc finger)"/>
    <property type="match status" value="1"/>
</dbReference>
<feature type="region of interest" description="Disordered" evidence="12">
    <location>
        <begin position="489"/>
        <end position="522"/>
    </location>
</feature>
<evidence type="ECO:0000256" key="11">
    <source>
        <dbReference type="PROSITE-ProRule" id="PRU00175"/>
    </source>
</evidence>
<keyword evidence="6" id="KW-0677">Repeat</keyword>
<gene>
    <name evidence="16" type="ORF">AC579_8373</name>
</gene>
<organism evidence="16 17">
    <name type="scientific">Pseudocercospora musae</name>
    <dbReference type="NCBI Taxonomy" id="113226"/>
    <lineage>
        <taxon>Eukaryota</taxon>
        <taxon>Fungi</taxon>
        <taxon>Dikarya</taxon>
        <taxon>Ascomycota</taxon>
        <taxon>Pezizomycotina</taxon>
        <taxon>Dothideomycetes</taxon>
        <taxon>Dothideomycetidae</taxon>
        <taxon>Mycosphaerellales</taxon>
        <taxon>Mycosphaerellaceae</taxon>
        <taxon>Pseudocercospora</taxon>
    </lineage>
</organism>
<feature type="compositionally biased region" description="Acidic residues" evidence="12">
    <location>
        <begin position="544"/>
        <end position="554"/>
    </location>
</feature>
<dbReference type="GO" id="GO:0008270">
    <property type="term" value="F:zinc ion binding"/>
    <property type="evidence" value="ECO:0007669"/>
    <property type="project" value="UniProtKB-KW"/>
</dbReference>
<comment type="caution">
    <text evidence="16">The sequence shown here is derived from an EMBL/GenBank/DDBJ whole genome shotgun (WGS) entry which is preliminary data.</text>
</comment>
<evidence type="ECO:0000256" key="1">
    <source>
        <dbReference type="ARBA" id="ARBA00001798"/>
    </source>
</evidence>